<dbReference type="InterPro" id="IPR036188">
    <property type="entry name" value="FAD/NAD-bd_sf"/>
</dbReference>
<dbReference type="Pfam" id="PF13450">
    <property type="entry name" value="NAD_binding_8"/>
    <property type="match status" value="1"/>
</dbReference>
<protein>
    <submittedName>
        <fullName evidence="1">FAD-dependent oxidoreductase</fullName>
    </submittedName>
</protein>
<comment type="caution">
    <text evidence="1">The sequence shown here is derived from an EMBL/GenBank/DDBJ whole genome shotgun (WGS) entry which is preliminary data.</text>
</comment>
<sequence>MDRRAFIKKGMLMAGLGAVYASCKVNGRTISGTIVGQNAGLGHLIRDKKLSPATTFTEKEVVIIGAGISGLSAARALAKANVQDVLIIEMDNHSGGNSKWGKNSYSEYPFGAHYLPIPNNHQEELAAFLQSCNIITGYTNHLPDYNEAYLCHAPEDRLYINNYWQEGVVPNYGIPEADKETINRFLKEMETFKWQKGNDDKYFFDIPVSSSSTDSRYRYLDTMTLAQWLSDNHFNSIHLDHYLNYAMKDDFGTDISQISAWVGIHYFAARKGKAGNAEPADILTWPGGNGFLARQLLSQTNAEISHSSMAYHMEEKENAVFLSYYNGETNEVKGVKAKYVVAALPAFIFRRLTGNHQPSEIPYSTWMIGNLVVKNDLIERKGAWMSWDNVIYNTNSLGYINNNHQLLNRVSERLNLTYYLPFTNGDHATRQKVLDTSYEEWVKTIINDLKIVHPNIEASIEKADIHLWGHAMVQPKPGWIFGEYRRSLAQSNSNRIFTAHTDYAGISIFEEAFYQGWDAAQKIIAHGK</sequence>
<proteinExistence type="predicted"/>
<dbReference type="Gene3D" id="3.50.50.60">
    <property type="entry name" value="FAD/NAD(P)-binding domain"/>
    <property type="match status" value="1"/>
</dbReference>
<dbReference type="InterPro" id="IPR050281">
    <property type="entry name" value="Flavin_monoamine_oxidase"/>
</dbReference>
<evidence type="ECO:0000313" key="1">
    <source>
        <dbReference type="EMBL" id="MDA3613238.1"/>
    </source>
</evidence>
<dbReference type="EMBL" id="JAQGEF010000001">
    <property type="protein sequence ID" value="MDA3613238.1"/>
    <property type="molecule type" value="Genomic_DNA"/>
</dbReference>
<keyword evidence="2" id="KW-1185">Reference proteome</keyword>
<organism evidence="1 2">
    <name type="scientific">Polluticaenibacter yanchengensis</name>
    <dbReference type="NCBI Taxonomy" id="3014562"/>
    <lineage>
        <taxon>Bacteria</taxon>
        <taxon>Pseudomonadati</taxon>
        <taxon>Bacteroidota</taxon>
        <taxon>Chitinophagia</taxon>
        <taxon>Chitinophagales</taxon>
        <taxon>Chitinophagaceae</taxon>
        <taxon>Polluticaenibacter</taxon>
    </lineage>
</organism>
<name>A0ABT4UEM1_9BACT</name>
<accession>A0ABT4UEM1</accession>
<dbReference type="Proteomes" id="UP001210231">
    <property type="component" value="Unassembled WGS sequence"/>
</dbReference>
<evidence type="ECO:0000313" key="2">
    <source>
        <dbReference type="Proteomes" id="UP001210231"/>
    </source>
</evidence>
<dbReference type="SUPFAM" id="SSF51905">
    <property type="entry name" value="FAD/NAD(P)-binding domain"/>
    <property type="match status" value="1"/>
</dbReference>
<dbReference type="PANTHER" id="PTHR10742:SF410">
    <property type="entry name" value="LYSINE-SPECIFIC HISTONE DEMETHYLASE 2"/>
    <property type="match status" value="1"/>
</dbReference>
<gene>
    <name evidence="1" type="ORF">O3P16_00335</name>
</gene>
<dbReference type="RefSeq" id="WP_407029571.1">
    <property type="nucleotide sequence ID" value="NZ_JAQGEF010000001.1"/>
</dbReference>
<reference evidence="1 2" key="1">
    <citation type="submission" date="2022-12" db="EMBL/GenBank/DDBJ databases">
        <title>Chitinophagaceae gen. sp. nov., a new member of the family Chitinophagaceae, isolated from soil in a chemical factory.</title>
        <authorList>
            <person name="Ke Z."/>
        </authorList>
    </citation>
    <scope>NUCLEOTIDE SEQUENCE [LARGE SCALE GENOMIC DNA]</scope>
    <source>
        <strain evidence="1 2">LY-5</strain>
    </source>
</reference>
<dbReference type="PANTHER" id="PTHR10742">
    <property type="entry name" value="FLAVIN MONOAMINE OXIDASE"/>
    <property type="match status" value="1"/>
</dbReference>